<dbReference type="AlphaFoldDB" id="A0A6P2BTT8"/>
<feature type="transmembrane region" description="Helical" evidence="9">
    <location>
        <begin position="34"/>
        <end position="53"/>
    </location>
</feature>
<dbReference type="PANTHER" id="PTHR45772">
    <property type="entry name" value="CONSERVED COMPONENT OF ABC TRANSPORTER FOR NATURAL AMINO ACIDS-RELATED"/>
    <property type="match status" value="1"/>
</dbReference>
<feature type="transmembrane region" description="Helical" evidence="9">
    <location>
        <begin position="349"/>
        <end position="367"/>
    </location>
</feature>
<dbReference type="InterPro" id="IPR043428">
    <property type="entry name" value="LivM-like"/>
</dbReference>
<evidence type="ECO:0000313" key="12">
    <source>
        <dbReference type="Proteomes" id="UP000460272"/>
    </source>
</evidence>
<dbReference type="RefSeq" id="WP_145857369.1">
    <property type="nucleotide sequence ID" value="NZ_RPFW01000005.1"/>
</dbReference>
<keyword evidence="5" id="KW-0547">Nucleotide-binding</keyword>
<dbReference type="InterPro" id="IPR003439">
    <property type="entry name" value="ABC_transporter-like_ATP-bd"/>
</dbReference>
<dbReference type="Pfam" id="PF12399">
    <property type="entry name" value="BCA_ABC_TP_C"/>
    <property type="match status" value="1"/>
</dbReference>
<dbReference type="GO" id="GO:0005524">
    <property type="term" value="F:ATP binding"/>
    <property type="evidence" value="ECO:0007669"/>
    <property type="project" value="UniProtKB-KW"/>
</dbReference>
<dbReference type="InterPro" id="IPR001851">
    <property type="entry name" value="ABC_transp_permease"/>
</dbReference>
<evidence type="ECO:0000259" key="10">
    <source>
        <dbReference type="PROSITE" id="PS50893"/>
    </source>
</evidence>
<comment type="subcellular location">
    <subcellularLocation>
        <location evidence="1">Cell membrane</location>
        <topology evidence="1">Multi-pass membrane protein</topology>
    </subcellularLocation>
</comment>
<feature type="transmembrane region" description="Helical" evidence="9">
    <location>
        <begin position="113"/>
        <end position="139"/>
    </location>
</feature>
<dbReference type="SMART" id="SM00382">
    <property type="entry name" value="AAA"/>
    <property type="match status" value="1"/>
</dbReference>
<dbReference type="OrthoDB" id="3396710at2"/>
<dbReference type="Pfam" id="PF02653">
    <property type="entry name" value="BPD_transp_2"/>
    <property type="match status" value="2"/>
</dbReference>
<accession>A0A6P2BTT8</accession>
<dbReference type="InterPro" id="IPR027417">
    <property type="entry name" value="P-loop_NTPase"/>
</dbReference>
<feature type="transmembrane region" description="Helical" evidence="9">
    <location>
        <begin position="78"/>
        <end position="101"/>
    </location>
</feature>
<name>A0A6P2BTT8_9ACTN</name>
<dbReference type="GO" id="GO:0015658">
    <property type="term" value="F:branched-chain amino acid transmembrane transporter activity"/>
    <property type="evidence" value="ECO:0007669"/>
    <property type="project" value="InterPro"/>
</dbReference>
<feature type="transmembrane region" description="Helical" evidence="9">
    <location>
        <begin position="159"/>
        <end position="176"/>
    </location>
</feature>
<evidence type="ECO:0000256" key="1">
    <source>
        <dbReference type="ARBA" id="ARBA00004651"/>
    </source>
</evidence>
<proteinExistence type="predicted"/>
<evidence type="ECO:0000313" key="11">
    <source>
        <dbReference type="EMBL" id="TVZ02400.1"/>
    </source>
</evidence>
<feature type="domain" description="ABC transporter" evidence="10">
    <location>
        <begin position="734"/>
        <end position="973"/>
    </location>
</feature>
<dbReference type="CDD" id="cd03219">
    <property type="entry name" value="ABC_Mj1267_LivG_branched"/>
    <property type="match status" value="1"/>
</dbReference>
<dbReference type="SUPFAM" id="SSF52540">
    <property type="entry name" value="P-loop containing nucleoside triphosphate hydrolases"/>
    <property type="match status" value="1"/>
</dbReference>
<protein>
    <submittedName>
        <fullName evidence="11">ATP-binding cassette domain-containing protein</fullName>
    </submittedName>
</protein>
<dbReference type="CDD" id="cd06581">
    <property type="entry name" value="TM_PBP1_LivM_like"/>
    <property type="match status" value="1"/>
</dbReference>
<keyword evidence="4 9" id="KW-0812">Transmembrane</keyword>
<evidence type="ECO:0000256" key="9">
    <source>
        <dbReference type="SAM" id="Phobius"/>
    </source>
</evidence>
<feature type="transmembrane region" description="Helical" evidence="9">
    <location>
        <begin position="207"/>
        <end position="228"/>
    </location>
</feature>
<dbReference type="InterPro" id="IPR003593">
    <property type="entry name" value="AAA+_ATPase"/>
</dbReference>
<feature type="transmembrane region" description="Helical" evidence="9">
    <location>
        <begin position="583"/>
        <end position="600"/>
    </location>
</feature>
<feature type="transmembrane region" description="Helical" evidence="9">
    <location>
        <begin position="654"/>
        <end position="671"/>
    </location>
</feature>
<feature type="transmembrane region" description="Helical" evidence="9">
    <location>
        <begin position="532"/>
        <end position="552"/>
    </location>
</feature>
<feature type="transmembrane region" description="Helical" evidence="9">
    <location>
        <begin position="631"/>
        <end position="648"/>
    </location>
</feature>
<dbReference type="Proteomes" id="UP000460272">
    <property type="component" value="Unassembled WGS sequence"/>
</dbReference>
<dbReference type="Gene3D" id="3.40.50.300">
    <property type="entry name" value="P-loop containing nucleotide triphosphate hydrolases"/>
    <property type="match status" value="1"/>
</dbReference>
<keyword evidence="8 9" id="KW-0472">Membrane</keyword>
<sequence length="982" mass="101126">MSTTVLFLILGLGSGAVYASLALGLVVTYRSSGVVNLASGAVALYIAYTYAYLRMGQLVDPIPGLSPTADLGTGPLGFWPALLISLAVGAVLGGLLYVLIFRPLRAAPAAAKAVASVGVMIVLQALLATRLGSAAVTVAPIFPAHVYQILGSRVPGDRLWSAAIIVAVSVALGLWFRLTRFGLATRAAAESEKGAFVTGLSPQRIALVNWALSTAIVGIGGVLISPIVPLTPASYSLFIVPALAAALVGNFSKIGVTVAAALAIGMLESEATYLQTKSWLTSAGLPDLVPLLVILVFLVLRGRELPARGAIIAKTLGQAPRPRGYLVPGVVIVVLGLVSLTATHGADRAAVITTLVMAVIALSQVVVTGFTGQISFAQLTLAGVGAFSLTRIQHQLHVPFPFAPLLAAVIAMIIGVVVGLPALRIRGLPVAVTTLALAVALQDLWFNNPDLNGGYAGAPVADARIFGLDLGVGAGRGYPQLSFGILCLIVLLLAAGGVAVVRRSRLGAEMLAVRANERSAAAAGVAVSQVKLIAFAIGGFLAGLGGAMLAYQQTSADYSSYTAMGSVTFFATVYIAGITCVSGGINAGIIAAGGIIYTLINKGVPLWIYVLLVGLLLVGIVQLVRPKAARAALAVVGLVAIAAAFHHGPVQLGVYYAAINGVLLILTIILNPEGIVGPVHAQLAALRARLQARRSPARALQPVAAAVPAQADKADEAAPAARGRQPHDPARPLLTVSGVSVRYGAVVANEDVSFEVFPGEIVGLIGPNGAGKTTLIDAVSGYARATGSVALLGRKLDGRKPFQRSRDGLGRTFQGIELYDDLSVRENVEVGTTAARSAGVDRARADREQPSLGIDAYFEILGLQAVADDPVRELSVGQRQLVSVARALAGRPTVVLLDEPAAGLDAAESRWLGERLRAIRDAGTTIVMVDHDMGLVLDVCDRIVVLDLGRVVAVGTPADIVGNDEVKRAYLGTTHAGVESAS</sequence>
<dbReference type="InterPro" id="IPR032823">
    <property type="entry name" value="BCA_ABC_TP_C"/>
</dbReference>
<keyword evidence="3" id="KW-1003">Cell membrane</keyword>
<organism evidence="11 12">
    <name type="scientific">Trebonia kvetii</name>
    <dbReference type="NCBI Taxonomy" id="2480626"/>
    <lineage>
        <taxon>Bacteria</taxon>
        <taxon>Bacillati</taxon>
        <taxon>Actinomycetota</taxon>
        <taxon>Actinomycetes</taxon>
        <taxon>Streptosporangiales</taxon>
        <taxon>Treboniaceae</taxon>
        <taxon>Trebonia</taxon>
    </lineage>
</organism>
<comment type="caution">
    <text evidence="11">The sequence shown here is derived from an EMBL/GenBank/DDBJ whole genome shotgun (WGS) entry which is preliminary data.</text>
</comment>
<keyword evidence="6 11" id="KW-0067">ATP-binding</keyword>
<feature type="transmembrane region" description="Helical" evidence="9">
    <location>
        <begin position="606"/>
        <end position="624"/>
    </location>
</feature>
<evidence type="ECO:0000256" key="5">
    <source>
        <dbReference type="ARBA" id="ARBA00022741"/>
    </source>
</evidence>
<feature type="transmembrane region" description="Helical" evidence="9">
    <location>
        <begin position="234"/>
        <end position="267"/>
    </location>
</feature>
<dbReference type="GO" id="GO:0016887">
    <property type="term" value="F:ATP hydrolysis activity"/>
    <property type="evidence" value="ECO:0007669"/>
    <property type="project" value="InterPro"/>
</dbReference>
<evidence type="ECO:0000256" key="7">
    <source>
        <dbReference type="ARBA" id="ARBA00022989"/>
    </source>
</evidence>
<dbReference type="GO" id="GO:0005886">
    <property type="term" value="C:plasma membrane"/>
    <property type="evidence" value="ECO:0007669"/>
    <property type="project" value="UniProtKB-SubCell"/>
</dbReference>
<feature type="transmembrane region" description="Helical" evidence="9">
    <location>
        <begin position="6"/>
        <end position="27"/>
    </location>
</feature>
<keyword evidence="2" id="KW-0813">Transport</keyword>
<feature type="transmembrane region" description="Helical" evidence="9">
    <location>
        <begin position="279"/>
        <end position="300"/>
    </location>
</feature>
<keyword evidence="12" id="KW-1185">Reference proteome</keyword>
<dbReference type="PANTHER" id="PTHR45772:SF2">
    <property type="entry name" value="ABC TRANSPORTER ATP-BINDING PROTEIN"/>
    <property type="match status" value="1"/>
</dbReference>
<evidence type="ECO:0000256" key="4">
    <source>
        <dbReference type="ARBA" id="ARBA00022692"/>
    </source>
</evidence>
<feature type="transmembrane region" description="Helical" evidence="9">
    <location>
        <begin position="325"/>
        <end position="342"/>
    </location>
</feature>
<keyword evidence="7 9" id="KW-1133">Transmembrane helix</keyword>
<evidence type="ECO:0000256" key="6">
    <source>
        <dbReference type="ARBA" id="ARBA00022840"/>
    </source>
</evidence>
<feature type="transmembrane region" description="Helical" evidence="9">
    <location>
        <begin position="402"/>
        <end position="423"/>
    </location>
</feature>
<evidence type="ECO:0000256" key="3">
    <source>
        <dbReference type="ARBA" id="ARBA00022475"/>
    </source>
</evidence>
<dbReference type="InterPro" id="IPR017871">
    <property type="entry name" value="ABC_transporter-like_CS"/>
</dbReference>
<evidence type="ECO:0000256" key="2">
    <source>
        <dbReference type="ARBA" id="ARBA00022448"/>
    </source>
</evidence>
<dbReference type="Pfam" id="PF00005">
    <property type="entry name" value="ABC_tran"/>
    <property type="match status" value="1"/>
</dbReference>
<evidence type="ECO:0000256" key="8">
    <source>
        <dbReference type="ARBA" id="ARBA00023136"/>
    </source>
</evidence>
<gene>
    <name evidence="11" type="ORF">EAS64_26740</name>
</gene>
<dbReference type="EMBL" id="RPFW01000005">
    <property type="protein sequence ID" value="TVZ02400.1"/>
    <property type="molecule type" value="Genomic_DNA"/>
</dbReference>
<dbReference type="PROSITE" id="PS50893">
    <property type="entry name" value="ABC_TRANSPORTER_2"/>
    <property type="match status" value="1"/>
</dbReference>
<dbReference type="CDD" id="cd06582">
    <property type="entry name" value="TM_PBP1_LivH_like"/>
    <property type="match status" value="1"/>
</dbReference>
<reference evidence="11 12" key="1">
    <citation type="submission" date="2018-11" db="EMBL/GenBank/DDBJ databases">
        <title>Trebonia kvetii gen.nov., sp.nov., a novel acidophilic actinobacterium, and proposal of the new actinobacterial family Treboniaceae fam. nov.</title>
        <authorList>
            <person name="Rapoport D."/>
            <person name="Sagova-Mareckova M."/>
            <person name="Sedlacek I."/>
            <person name="Provaznik J."/>
            <person name="Kralova S."/>
            <person name="Pavlinic D."/>
            <person name="Benes V."/>
            <person name="Kopecky J."/>
        </authorList>
    </citation>
    <scope>NUCLEOTIDE SEQUENCE [LARGE SCALE GENOMIC DNA]</scope>
    <source>
        <strain evidence="11 12">15Tr583</strain>
    </source>
</reference>
<dbReference type="PROSITE" id="PS00211">
    <property type="entry name" value="ABC_TRANSPORTER_1"/>
    <property type="match status" value="1"/>
</dbReference>
<dbReference type="InterPro" id="IPR051120">
    <property type="entry name" value="ABC_AA/LPS_Transport"/>
</dbReference>
<feature type="transmembrane region" description="Helical" evidence="9">
    <location>
        <begin position="481"/>
        <end position="501"/>
    </location>
</feature>